<dbReference type="Pfam" id="PF03466">
    <property type="entry name" value="LysR_substrate"/>
    <property type="match status" value="1"/>
</dbReference>
<dbReference type="AlphaFoldDB" id="A0A1I4V8V3"/>
<evidence type="ECO:0000313" key="6">
    <source>
        <dbReference type="EMBL" id="SFM97604.1"/>
    </source>
</evidence>
<dbReference type="Proteomes" id="UP000199048">
    <property type="component" value="Unassembled WGS sequence"/>
</dbReference>
<dbReference type="GO" id="GO:0043565">
    <property type="term" value="F:sequence-specific DNA binding"/>
    <property type="evidence" value="ECO:0007669"/>
    <property type="project" value="TreeGrafter"/>
</dbReference>
<dbReference type="RefSeq" id="WP_244537432.1">
    <property type="nucleotide sequence ID" value="NZ_FOTK01000090.1"/>
</dbReference>
<keyword evidence="2" id="KW-0805">Transcription regulation</keyword>
<dbReference type="InterPro" id="IPR058163">
    <property type="entry name" value="LysR-type_TF_proteobact-type"/>
</dbReference>
<accession>A0A1I4V8V3</accession>
<evidence type="ECO:0000259" key="5">
    <source>
        <dbReference type="PROSITE" id="PS50931"/>
    </source>
</evidence>
<dbReference type="InterPro" id="IPR036388">
    <property type="entry name" value="WH-like_DNA-bd_sf"/>
</dbReference>
<dbReference type="Pfam" id="PF00126">
    <property type="entry name" value="HTH_1"/>
    <property type="match status" value="1"/>
</dbReference>
<dbReference type="InterPro" id="IPR000847">
    <property type="entry name" value="LysR_HTH_N"/>
</dbReference>
<protein>
    <submittedName>
        <fullName evidence="6">Transcriptional regulator, LysR family</fullName>
    </submittedName>
</protein>
<proteinExistence type="inferred from homology"/>
<keyword evidence="7" id="KW-1185">Reference proteome</keyword>
<dbReference type="GO" id="GO:0003700">
    <property type="term" value="F:DNA-binding transcription factor activity"/>
    <property type="evidence" value="ECO:0007669"/>
    <property type="project" value="InterPro"/>
</dbReference>
<reference evidence="7" key="1">
    <citation type="submission" date="2016-10" db="EMBL/GenBank/DDBJ databases">
        <authorList>
            <person name="Varghese N."/>
            <person name="Submissions S."/>
        </authorList>
    </citation>
    <scope>NUCLEOTIDE SEQUENCE [LARGE SCALE GENOMIC DNA]</scope>
    <source>
        <strain evidence="7">BL36</strain>
    </source>
</reference>
<organism evidence="6 7">
    <name type="scientific">Methylobacterium pseudosasicola</name>
    <dbReference type="NCBI Taxonomy" id="582667"/>
    <lineage>
        <taxon>Bacteria</taxon>
        <taxon>Pseudomonadati</taxon>
        <taxon>Pseudomonadota</taxon>
        <taxon>Alphaproteobacteria</taxon>
        <taxon>Hyphomicrobiales</taxon>
        <taxon>Methylobacteriaceae</taxon>
        <taxon>Methylobacterium</taxon>
    </lineage>
</organism>
<evidence type="ECO:0000256" key="2">
    <source>
        <dbReference type="ARBA" id="ARBA00023015"/>
    </source>
</evidence>
<dbReference type="EMBL" id="FOTK01000090">
    <property type="protein sequence ID" value="SFM97604.1"/>
    <property type="molecule type" value="Genomic_DNA"/>
</dbReference>
<evidence type="ECO:0000313" key="7">
    <source>
        <dbReference type="Proteomes" id="UP000199048"/>
    </source>
</evidence>
<evidence type="ECO:0000256" key="4">
    <source>
        <dbReference type="ARBA" id="ARBA00023163"/>
    </source>
</evidence>
<dbReference type="GO" id="GO:0006351">
    <property type="term" value="P:DNA-templated transcription"/>
    <property type="evidence" value="ECO:0007669"/>
    <property type="project" value="TreeGrafter"/>
</dbReference>
<keyword evidence="3" id="KW-0238">DNA-binding</keyword>
<dbReference type="SUPFAM" id="SSF53850">
    <property type="entry name" value="Periplasmic binding protein-like II"/>
    <property type="match status" value="1"/>
</dbReference>
<dbReference type="FunFam" id="1.10.10.10:FF:000001">
    <property type="entry name" value="LysR family transcriptional regulator"/>
    <property type="match status" value="1"/>
</dbReference>
<dbReference type="CDD" id="cd08422">
    <property type="entry name" value="PBP2_CrgA_like"/>
    <property type="match status" value="1"/>
</dbReference>
<dbReference type="InterPro" id="IPR036390">
    <property type="entry name" value="WH_DNA-bd_sf"/>
</dbReference>
<dbReference type="Gene3D" id="3.40.190.290">
    <property type="match status" value="1"/>
</dbReference>
<evidence type="ECO:0000256" key="1">
    <source>
        <dbReference type="ARBA" id="ARBA00009437"/>
    </source>
</evidence>
<comment type="similarity">
    <text evidence="1">Belongs to the LysR transcriptional regulatory family.</text>
</comment>
<dbReference type="PANTHER" id="PTHR30537">
    <property type="entry name" value="HTH-TYPE TRANSCRIPTIONAL REGULATOR"/>
    <property type="match status" value="1"/>
</dbReference>
<dbReference type="STRING" id="582667.SAMN05192568_10905"/>
<name>A0A1I4V8V3_9HYPH</name>
<keyword evidence="4" id="KW-0804">Transcription</keyword>
<evidence type="ECO:0000256" key="3">
    <source>
        <dbReference type="ARBA" id="ARBA00023125"/>
    </source>
</evidence>
<dbReference type="InterPro" id="IPR005119">
    <property type="entry name" value="LysR_subst-bd"/>
</dbReference>
<dbReference type="PANTHER" id="PTHR30537:SF5">
    <property type="entry name" value="HTH-TYPE TRANSCRIPTIONAL ACTIVATOR TTDR-RELATED"/>
    <property type="match status" value="1"/>
</dbReference>
<dbReference type="PROSITE" id="PS50931">
    <property type="entry name" value="HTH_LYSR"/>
    <property type="match status" value="1"/>
</dbReference>
<dbReference type="SUPFAM" id="SSF46785">
    <property type="entry name" value="Winged helix' DNA-binding domain"/>
    <property type="match status" value="1"/>
</dbReference>
<sequence>MQELLEPGGFEELVAFVAVAEAGSFAAAAKILERDASVLSRRVSQLERRLGVRLLSRTTRRVTPTEVGAAYFGRVQGVLDELASASREASDHAASPHGLVRVSIPIVFGRLWIAPMLPTFLARYPEIRIDVRTSDRFVDVVAEGIDVAIRVTAGAQRDSTLTTRKIASYQNLLVASPGYLAANGLPETPADLTRHRCLGFTGFTAWPDWPLVREGKRQTVRPTCSMVADHSEVLLMAAVAGAGIAFTADWLVGPALRDGTLVEVLPGWVGREDGGVYAILAPGRLVPAKTRLFVDEVANAIKAGWAHRPNGR</sequence>
<gene>
    <name evidence="6" type="ORF">SAMN05192568_10905</name>
</gene>
<dbReference type="Gene3D" id="1.10.10.10">
    <property type="entry name" value="Winged helix-like DNA-binding domain superfamily/Winged helix DNA-binding domain"/>
    <property type="match status" value="1"/>
</dbReference>
<feature type="domain" description="HTH lysR-type" evidence="5">
    <location>
        <begin position="10"/>
        <end position="65"/>
    </location>
</feature>